<evidence type="ECO:0000313" key="2">
    <source>
        <dbReference type="Proteomes" id="UP001519292"/>
    </source>
</evidence>
<dbReference type="Gene3D" id="3.90.190.10">
    <property type="entry name" value="Protein tyrosine phosphatase superfamily"/>
    <property type="match status" value="1"/>
</dbReference>
<dbReference type="InterPro" id="IPR016130">
    <property type="entry name" value="Tyr_Pase_AS"/>
</dbReference>
<comment type="caution">
    <text evidence="1">The sequence shown here is derived from an EMBL/GenBank/DDBJ whole genome shotgun (WGS) entry which is preliminary data.</text>
</comment>
<dbReference type="EMBL" id="JAGGLU010000002">
    <property type="protein sequence ID" value="MBP2057450.1"/>
    <property type="molecule type" value="Genomic_DNA"/>
</dbReference>
<dbReference type="SUPFAM" id="SSF52799">
    <property type="entry name" value="(Phosphotyrosine protein) phosphatases II"/>
    <property type="match status" value="1"/>
</dbReference>
<accession>A0ABS4MCP1</accession>
<organism evidence="1 2">
    <name type="scientific">Lactobacillus colini</name>
    <dbReference type="NCBI Taxonomy" id="1819254"/>
    <lineage>
        <taxon>Bacteria</taxon>
        <taxon>Bacillati</taxon>
        <taxon>Bacillota</taxon>
        <taxon>Bacilli</taxon>
        <taxon>Lactobacillales</taxon>
        <taxon>Lactobacillaceae</taxon>
        <taxon>Lactobacillus</taxon>
    </lineage>
</organism>
<reference evidence="1 2" key="1">
    <citation type="submission" date="2021-03" db="EMBL/GenBank/DDBJ databases">
        <title>Genomic Encyclopedia of Type Strains, Phase IV (KMG-IV): sequencing the most valuable type-strain genomes for metagenomic binning, comparative biology and taxonomic classification.</title>
        <authorList>
            <person name="Goeker M."/>
        </authorList>
    </citation>
    <scope>NUCLEOTIDE SEQUENCE [LARGE SCALE GENOMIC DNA]</scope>
    <source>
        <strain evidence="1 2">DSM 101872</strain>
    </source>
</reference>
<dbReference type="InterPro" id="IPR026893">
    <property type="entry name" value="Tyr/Ser_Pase_IphP-type"/>
</dbReference>
<dbReference type="Pfam" id="PF13350">
    <property type="entry name" value="Y_phosphatase3"/>
    <property type="match status" value="1"/>
</dbReference>
<name>A0ABS4MCP1_9LACO</name>
<evidence type="ECO:0000313" key="1">
    <source>
        <dbReference type="EMBL" id="MBP2057450.1"/>
    </source>
</evidence>
<dbReference type="RefSeq" id="WP_209686189.1">
    <property type="nucleotide sequence ID" value="NZ_JAGGLU010000002.1"/>
</dbReference>
<keyword evidence="1" id="KW-0378">Hydrolase</keyword>
<gene>
    <name evidence="1" type="ORF">J2Z60_000614</name>
</gene>
<dbReference type="EC" id="3.1.3.48" evidence="1"/>
<proteinExistence type="predicted"/>
<sequence length="268" mass="30523">MSENYDTKLIGVTSGRNFRELGGYETITGQKIKYNKLLRTGNLADLNQHDLNLLHDYGVKYDVDFRTEKEKNDHPDIIPEGAQYEFVPVFGDDLTNASKGIFTLETSAEKDPEFGFKHMFEAYEDMINGQTAQKAYRRFFELLLANTQDQDVLLFHCTAGKDRTGFAAFLVLSALGVPLATIKHDYVLTNITTQDFVENMLKQAKAKGSSARVLQAINDIQSVYPEYLDHAIHVINKEYGSSNNYLKDVMHLSINDIMDLRRIYLTNE</sequence>
<dbReference type="PROSITE" id="PS00383">
    <property type="entry name" value="TYR_PHOSPHATASE_1"/>
    <property type="match status" value="1"/>
</dbReference>
<dbReference type="InterPro" id="IPR029021">
    <property type="entry name" value="Prot-tyrosine_phosphatase-like"/>
</dbReference>
<dbReference type="Proteomes" id="UP001519292">
    <property type="component" value="Unassembled WGS sequence"/>
</dbReference>
<dbReference type="GO" id="GO:0004725">
    <property type="term" value="F:protein tyrosine phosphatase activity"/>
    <property type="evidence" value="ECO:0007669"/>
    <property type="project" value="UniProtKB-EC"/>
</dbReference>
<protein>
    <submittedName>
        <fullName evidence="1">Protein-tyrosine phosphatase</fullName>
        <ecNumber evidence="1">3.1.3.48</ecNumber>
    </submittedName>
</protein>
<keyword evidence="2" id="KW-1185">Reference proteome</keyword>